<evidence type="ECO:0000313" key="1">
    <source>
        <dbReference type="EMBL" id="KKB47350.1"/>
    </source>
</evidence>
<dbReference type="Gene3D" id="1.20.120.840">
    <property type="entry name" value="SusD-like, tetratrico peptide repeats domain"/>
    <property type="match status" value="1"/>
</dbReference>
<dbReference type="Pfam" id="PF12741">
    <property type="entry name" value="SusD-like"/>
    <property type="match status" value="1"/>
</dbReference>
<dbReference type="SUPFAM" id="SSF48452">
    <property type="entry name" value="TPR-like"/>
    <property type="match status" value="1"/>
</dbReference>
<dbReference type="InterPro" id="IPR024302">
    <property type="entry name" value="SusD-like"/>
</dbReference>
<dbReference type="Proteomes" id="UP000033035">
    <property type="component" value="Unassembled WGS sequence"/>
</dbReference>
<dbReference type="PROSITE" id="PS51257">
    <property type="entry name" value="PROKAR_LIPOPROTEIN"/>
    <property type="match status" value="1"/>
</dbReference>
<dbReference type="Pfam" id="PF12771">
    <property type="entry name" value="SusD-like_2"/>
    <property type="match status" value="1"/>
</dbReference>
<dbReference type="EMBL" id="AQHW01000029">
    <property type="protein sequence ID" value="KKB47350.1"/>
    <property type="molecule type" value="Genomic_DNA"/>
</dbReference>
<protein>
    <recommendedName>
        <fullName evidence="3">SusD/RagB family nutrient-binding outer membrane lipoprotein</fullName>
    </recommendedName>
</protein>
<dbReference type="Gene3D" id="1.25.40.390">
    <property type="match status" value="1"/>
</dbReference>
<name>A0A0F5IPR5_9BACT</name>
<dbReference type="STRING" id="1203610.HMPREF1536_04994"/>
<reference evidence="1 2" key="1">
    <citation type="submission" date="2013-04" db="EMBL/GenBank/DDBJ databases">
        <title>The Genome Sequence of Parabacteroides gordonii DSM 23371.</title>
        <authorList>
            <consortium name="The Broad Institute Genomics Platform"/>
            <person name="Earl A."/>
            <person name="Ward D."/>
            <person name="Feldgarden M."/>
            <person name="Gevers D."/>
            <person name="Martens E."/>
            <person name="Sakamoto M."/>
            <person name="Benno Y."/>
            <person name="Suzuki N."/>
            <person name="Matsunaga N."/>
            <person name="Koshihara K."/>
            <person name="Seki M."/>
            <person name="Komiya H."/>
            <person name="Walker B."/>
            <person name="Young S."/>
            <person name="Zeng Q."/>
            <person name="Gargeya S."/>
            <person name="Fitzgerald M."/>
            <person name="Haas B."/>
            <person name="Abouelleil A."/>
            <person name="Allen A.W."/>
            <person name="Alvarado L."/>
            <person name="Arachchi H.M."/>
            <person name="Berlin A.M."/>
            <person name="Chapman S.B."/>
            <person name="Gainer-Dewar J."/>
            <person name="Goldberg J."/>
            <person name="Griggs A."/>
            <person name="Gujja S."/>
            <person name="Hansen M."/>
            <person name="Howarth C."/>
            <person name="Imamovic A."/>
            <person name="Ireland A."/>
            <person name="Larimer J."/>
            <person name="McCowan C."/>
            <person name="Murphy C."/>
            <person name="Pearson M."/>
            <person name="Poon T.W."/>
            <person name="Priest M."/>
            <person name="Roberts A."/>
            <person name="Saif S."/>
            <person name="Shea T."/>
            <person name="Sisk P."/>
            <person name="Sykes S."/>
            <person name="Wortman J."/>
            <person name="Nusbaum C."/>
            <person name="Birren B."/>
        </authorList>
    </citation>
    <scope>NUCLEOTIDE SEQUENCE [LARGE SCALE GENOMIC DNA]</scope>
    <source>
        <strain evidence="1 2">MS-1</strain>
    </source>
</reference>
<dbReference type="AlphaFoldDB" id="A0A0F5IPR5"/>
<accession>A0A0F5IPR5</accession>
<evidence type="ECO:0008006" key="3">
    <source>
        <dbReference type="Google" id="ProtNLM"/>
    </source>
</evidence>
<comment type="caution">
    <text evidence="1">The sequence shown here is derived from an EMBL/GenBank/DDBJ whole genome shotgun (WGS) entry which is preliminary data.</text>
</comment>
<sequence>MKYTSLLTATLIGATLFTTSCIDDFADINTNPSTVSKGELSYLFAQGVHDFEPADYTFWFYNGKYYAQFIQAFVPTGGNTELYNRMDQTGGQGSQNYSVLKIAREMDKVMNDLGPEEAAKYQYVRTLLDPLIVYLGMFDTDGYGDMPFSEACMAPYTNPMLLTPKYDTVQEMYTNWLDMLNNTIDILTTTPAVAQTFPGSQDMVYAGDIAKWAKLANSLKLKIAVRLLSQDKAKAIAIAEEVAKSPAGVLSGTDDDFIFNKGITDYHFNPGNTVSFGAPKKEVADFLIKNEDPRVRFFYTKNHFNSKVVQAFYDAGKDVPAYIEANVNSEMENGKKVFKSWKGAGEPWVRYYGIPADIGAANQTAKYGDYFDENRYKLVGASAEKTFTPYSIFQQENCHGNVTYTVPVVPDGPVIQDKENHAWYGFYMTSGEVYLYLAEFKLLGANLPSSAQDYFSKGVEYSVKSYDRWAGLNQIPYYGTTYGYDPNEVSIELKDGEIETMLANPDYQLTGSREEQLEKVYIQEYIHFMYQPSDQFVAVRRSGIPKVSSTLIPWQLLGPNTEVPRRLEIGIPSKTDKMYEIKIASLKSQNFTGGTSLEPSILNRERVWQDAGAPNYGEGPNY</sequence>
<dbReference type="HOGENOM" id="CLU_025928_1_0_10"/>
<gene>
    <name evidence="1" type="ORF">HMPREF1536_04994</name>
</gene>
<organism evidence="1 2">
    <name type="scientific">Parabacteroides gordonii MS-1 = DSM 23371</name>
    <dbReference type="NCBI Taxonomy" id="1203610"/>
    <lineage>
        <taxon>Bacteria</taxon>
        <taxon>Pseudomonadati</taxon>
        <taxon>Bacteroidota</taxon>
        <taxon>Bacteroidia</taxon>
        <taxon>Bacteroidales</taxon>
        <taxon>Tannerellaceae</taxon>
        <taxon>Parabacteroides</taxon>
    </lineage>
</organism>
<keyword evidence="2" id="KW-1185">Reference proteome</keyword>
<dbReference type="InterPro" id="IPR011990">
    <property type="entry name" value="TPR-like_helical_dom_sf"/>
</dbReference>
<proteinExistence type="predicted"/>
<dbReference type="InterPro" id="IPR041662">
    <property type="entry name" value="SusD-like_2"/>
</dbReference>
<evidence type="ECO:0000313" key="2">
    <source>
        <dbReference type="Proteomes" id="UP000033035"/>
    </source>
</evidence>
<dbReference type="PATRIC" id="fig|1203610.3.peg.5093"/>
<dbReference type="RefSeq" id="WP_028726854.1">
    <property type="nucleotide sequence ID" value="NZ_AUAE01000010.1"/>
</dbReference>